<dbReference type="PANTHER" id="PTHR40465">
    <property type="entry name" value="CHROMOSOME 1, WHOLE GENOME SHOTGUN SEQUENCE"/>
    <property type="match status" value="1"/>
</dbReference>
<keyword evidence="3" id="KW-1185">Reference proteome</keyword>
<feature type="transmembrane region" description="Helical" evidence="1">
    <location>
        <begin position="51"/>
        <end position="75"/>
    </location>
</feature>
<feature type="transmembrane region" description="Helical" evidence="1">
    <location>
        <begin position="162"/>
        <end position="186"/>
    </location>
</feature>
<sequence length="242" mass="26892">MRLQEIPGDTVGLVGPLAMGYLFAYLMQGMLIVQVFTICNQTRYESERWPIKLAVWCVFCLEGIATIFGTVSAWYGLVGRWGDPYTLLHPSWGFSMTPAIHGTISLSVQLFFCWRMWLIGAGAVLPCLIAVVSCMQSAMAISTTVKIFCLPDLSLVYRLTPFISAWLGGSVFCDIMIASNLVMMLYKAGRRSELRTVNSLLMRPTLICAETGIVTACSSILHLTTYLACRTANTRFTFLNHI</sequence>
<name>A0A5C3N2N0_9AGAM</name>
<dbReference type="PANTHER" id="PTHR40465:SF1">
    <property type="entry name" value="DUF6534 DOMAIN-CONTAINING PROTEIN"/>
    <property type="match status" value="1"/>
</dbReference>
<dbReference type="Proteomes" id="UP000305948">
    <property type="component" value="Unassembled WGS sequence"/>
</dbReference>
<proteinExistence type="predicted"/>
<gene>
    <name evidence="2" type="ORF">OE88DRAFT_243496</name>
</gene>
<keyword evidence="1" id="KW-1133">Transmembrane helix</keyword>
<evidence type="ECO:0000313" key="2">
    <source>
        <dbReference type="EMBL" id="TFK50358.1"/>
    </source>
</evidence>
<reference evidence="2 3" key="1">
    <citation type="journal article" date="2019" name="Nat. Ecol. Evol.">
        <title>Megaphylogeny resolves global patterns of mushroom evolution.</title>
        <authorList>
            <person name="Varga T."/>
            <person name="Krizsan K."/>
            <person name="Foldi C."/>
            <person name="Dima B."/>
            <person name="Sanchez-Garcia M."/>
            <person name="Sanchez-Ramirez S."/>
            <person name="Szollosi G.J."/>
            <person name="Szarkandi J.G."/>
            <person name="Papp V."/>
            <person name="Albert L."/>
            <person name="Andreopoulos W."/>
            <person name="Angelini C."/>
            <person name="Antonin V."/>
            <person name="Barry K.W."/>
            <person name="Bougher N.L."/>
            <person name="Buchanan P."/>
            <person name="Buyck B."/>
            <person name="Bense V."/>
            <person name="Catcheside P."/>
            <person name="Chovatia M."/>
            <person name="Cooper J."/>
            <person name="Damon W."/>
            <person name="Desjardin D."/>
            <person name="Finy P."/>
            <person name="Geml J."/>
            <person name="Haridas S."/>
            <person name="Hughes K."/>
            <person name="Justo A."/>
            <person name="Karasinski D."/>
            <person name="Kautmanova I."/>
            <person name="Kiss B."/>
            <person name="Kocsube S."/>
            <person name="Kotiranta H."/>
            <person name="LaButti K.M."/>
            <person name="Lechner B.E."/>
            <person name="Liimatainen K."/>
            <person name="Lipzen A."/>
            <person name="Lukacs Z."/>
            <person name="Mihaltcheva S."/>
            <person name="Morgado L.N."/>
            <person name="Niskanen T."/>
            <person name="Noordeloos M.E."/>
            <person name="Ohm R.A."/>
            <person name="Ortiz-Santana B."/>
            <person name="Ovrebo C."/>
            <person name="Racz N."/>
            <person name="Riley R."/>
            <person name="Savchenko A."/>
            <person name="Shiryaev A."/>
            <person name="Soop K."/>
            <person name="Spirin V."/>
            <person name="Szebenyi C."/>
            <person name="Tomsovsky M."/>
            <person name="Tulloss R.E."/>
            <person name="Uehling J."/>
            <person name="Grigoriev I.V."/>
            <person name="Vagvolgyi C."/>
            <person name="Papp T."/>
            <person name="Martin F.M."/>
            <person name="Miettinen O."/>
            <person name="Hibbett D.S."/>
            <person name="Nagy L.G."/>
        </authorList>
    </citation>
    <scope>NUCLEOTIDE SEQUENCE [LARGE SCALE GENOMIC DNA]</scope>
    <source>
        <strain evidence="2 3">OMC1185</strain>
    </source>
</reference>
<keyword evidence="1" id="KW-0812">Transmembrane</keyword>
<evidence type="ECO:0000256" key="1">
    <source>
        <dbReference type="SAM" id="Phobius"/>
    </source>
</evidence>
<feature type="transmembrane region" description="Helical" evidence="1">
    <location>
        <begin position="95"/>
        <end position="114"/>
    </location>
</feature>
<dbReference type="AlphaFoldDB" id="A0A5C3N2N0"/>
<organism evidence="2 3">
    <name type="scientific">Heliocybe sulcata</name>
    <dbReference type="NCBI Taxonomy" id="5364"/>
    <lineage>
        <taxon>Eukaryota</taxon>
        <taxon>Fungi</taxon>
        <taxon>Dikarya</taxon>
        <taxon>Basidiomycota</taxon>
        <taxon>Agaricomycotina</taxon>
        <taxon>Agaricomycetes</taxon>
        <taxon>Gloeophyllales</taxon>
        <taxon>Gloeophyllaceae</taxon>
        <taxon>Heliocybe</taxon>
    </lineage>
</organism>
<accession>A0A5C3N2N0</accession>
<dbReference type="OrthoDB" id="3223377at2759"/>
<feature type="transmembrane region" description="Helical" evidence="1">
    <location>
        <begin position="20"/>
        <end position="39"/>
    </location>
</feature>
<evidence type="ECO:0000313" key="3">
    <source>
        <dbReference type="Proteomes" id="UP000305948"/>
    </source>
</evidence>
<dbReference type="EMBL" id="ML213513">
    <property type="protein sequence ID" value="TFK50358.1"/>
    <property type="molecule type" value="Genomic_DNA"/>
</dbReference>
<feature type="transmembrane region" description="Helical" evidence="1">
    <location>
        <begin position="121"/>
        <end position="142"/>
    </location>
</feature>
<keyword evidence="1" id="KW-0472">Membrane</keyword>
<protein>
    <submittedName>
        <fullName evidence="2">Uncharacterized protein</fullName>
    </submittedName>
</protein>